<dbReference type="InterPro" id="IPR014718">
    <property type="entry name" value="GH-type_carb-bd"/>
</dbReference>
<protein>
    <submittedName>
        <fullName evidence="7">Alpha-1,2-mannosidase, putative</fullName>
    </submittedName>
</protein>
<dbReference type="PANTHER" id="PTHR12143:SF39">
    <property type="entry name" value="SECRETED PROTEIN"/>
    <property type="match status" value="1"/>
</dbReference>
<evidence type="ECO:0000313" key="7">
    <source>
        <dbReference type="EMBL" id="SMC78568.1"/>
    </source>
</evidence>
<dbReference type="NCBIfam" id="TIGR01180">
    <property type="entry name" value="aman2_put"/>
    <property type="match status" value="1"/>
</dbReference>
<evidence type="ECO:0000259" key="5">
    <source>
        <dbReference type="Pfam" id="PF14683"/>
    </source>
</evidence>
<dbReference type="Pfam" id="PF14683">
    <property type="entry name" value="CBM-like"/>
    <property type="match status" value="1"/>
</dbReference>
<evidence type="ECO:0000259" key="4">
    <source>
        <dbReference type="Pfam" id="PF07971"/>
    </source>
</evidence>
<feature type="domain" description="Rhamnogalacturonan lyase" evidence="5">
    <location>
        <begin position="23"/>
        <end position="209"/>
    </location>
</feature>
<dbReference type="AlphaFoldDB" id="A0A1W2C1F5"/>
<dbReference type="GO" id="GO:0000224">
    <property type="term" value="F:peptide-N4-(N-acetyl-beta-glucosaminyl)asparagine amidase activity"/>
    <property type="evidence" value="ECO:0007669"/>
    <property type="project" value="TreeGrafter"/>
</dbReference>
<sequence>MKKSVFLILVMYNLVSYSQRNSIWQVGKADNSPNEFALAPNKFKAFIGHDFGYEDKFYLIGFSKEKENFPYVLPGPADTWGGTWPTSGWRTNQVNILFGVQKLSVNGEYKLEIKLADYAKKFLPLIKVSVNNYDKIIQLGAPGYDVNKQVHPKLNEPYIDTLSITGNLVAATPKIIEIPIAHNVIKKGGNRVTITVLQGSWILFDQIQMDGPASTLSKSTKLFVRNVAPANYSLGKGDKEIQPLLVNVEHLLGKPKLSVELDGKNVFNEIVENGNYEFEVPMSIVSAPIRSRYKIFVDNKIVEEGLVNRSKQKKQTPADYVDTRMGTSHSRWMIGPGPWMPFSMVKMSPDNQNSGWQAGYEPAYESIGTFSHIHEWTLGGLGVFPTNGKLKTYIGDDLKSESGYRSRIDKKSEEAPIGYYTVLLKDYDIKAEVTSTTRCGFQRYTFPKDKADSRILVDLHVPSEYNYQLKEIFIRKVGENRIEGFSHQLSSRVWSNDADQDYTVNFVIEFDQPIKKMGRWIDGDIKYENSISAKDIKNAGVFLEFDTKKNPVVQTRSGISLVNIANASQNLKTEVTKPFGWNFDAVRNNQVKTWNDIFNRVKITTTNRLDKIRFYNSMYRSVCSRNIWSDLNGEWKGTDGKIQRLKGKDDVALGCDAFWNTFWNLNQFWNLVTPEWSSKWVKSELAMYDAYGWLAKGPAGMNYVPVMVAEHEIPMMVSAYQMGIRDFDVNKVLEAAVKMQSTPAQKIFTGFAGNRDLVEYLKLHYVPSDKGRFSNTMEYSYDDWCVGQLAKSIGDSSVYKTYNDRGYWWKNAIDKYGYCHMKLSNGEWAPNFDPFRSGANDQYVEGNAWQLTFFVPQDVPELAKMIGKEEFTKRLDWGFSQSEPWRYNGMNDQYWDYPVVQGNQQSMHFAYLFNWANKPWLTQKWSRSIIDRYYGNGVANAYLGDEDQGQMSAWFVMASIGLFQTDGGSRSTPIYEIGSPLYQKIEIDLGKKYGRGEKFIISANNSSRLNKYVQKATLNGKPLNNFLFPASELLKGGTLILEMGSEPNYKWGTNSKM</sequence>
<feature type="domain" description="Glycosyl hydrolase family 92 N-terminal" evidence="6">
    <location>
        <begin position="320"/>
        <end position="560"/>
    </location>
</feature>
<accession>A0A1W2C1F5</accession>
<dbReference type="EMBL" id="FWYB01000003">
    <property type="protein sequence ID" value="SMC78568.1"/>
    <property type="molecule type" value="Genomic_DNA"/>
</dbReference>
<dbReference type="InterPro" id="IPR012939">
    <property type="entry name" value="Glyco_hydro_92"/>
</dbReference>
<dbReference type="Gene3D" id="1.20.1050.60">
    <property type="entry name" value="alpha-1,2-mannosidase"/>
    <property type="match status" value="1"/>
</dbReference>
<organism evidence="7 8">
    <name type="scientific">Pedobacter nyackensis</name>
    <dbReference type="NCBI Taxonomy" id="475255"/>
    <lineage>
        <taxon>Bacteria</taxon>
        <taxon>Pseudomonadati</taxon>
        <taxon>Bacteroidota</taxon>
        <taxon>Sphingobacteriia</taxon>
        <taxon>Sphingobacteriales</taxon>
        <taxon>Sphingobacteriaceae</taxon>
        <taxon>Pedobacter</taxon>
    </lineage>
</organism>
<feature type="domain" description="Glycosyl hydrolase family 92" evidence="4">
    <location>
        <begin position="566"/>
        <end position="1045"/>
    </location>
</feature>
<dbReference type="Gene3D" id="2.60.120.260">
    <property type="entry name" value="Galactose-binding domain-like"/>
    <property type="match status" value="1"/>
</dbReference>
<dbReference type="InterPro" id="IPR029411">
    <property type="entry name" value="RG-lyase_III"/>
</dbReference>
<dbReference type="InterPro" id="IPR008979">
    <property type="entry name" value="Galactose-bd-like_sf"/>
</dbReference>
<gene>
    <name evidence="7" type="ORF">SAMN04488101_10317</name>
</gene>
<evidence type="ECO:0000256" key="2">
    <source>
        <dbReference type="ARBA" id="ARBA00011245"/>
    </source>
</evidence>
<dbReference type="RefSeq" id="WP_084288815.1">
    <property type="nucleotide sequence ID" value="NZ_FWYB01000003.1"/>
</dbReference>
<dbReference type="InterPro" id="IPR050883">
    <property type="entry name" value="PNGase"/>
</dbReference>
<dbReference type="InterPro" id="IPR041371">
    <property type="entry name" value="GH92_N"/>
</dbReference>
<dbReference type="GO" id="GO:0005975">
    <property type="term" value="P:carbohydrate metabolic process"/>
    <property type="evidence" value="ECO:0007669"/>
    <property type="project" value="InterPro"/>
</dbReference>
<dbReference type="Gene3D" id="2.70.98.10">
    <property type="match status" value="1"/>
</dbReference>
<dbReference type="Proteomes" id="UP000192678">
    <property type="component" value="Unassembled WGS sequence"/>
</dbReference>
<evidence type="ECO:0000313" key="8">
    <source>
        <dbReference type="Proteomes" id="UP000192678"/>
    </source>
</evidence>
<evidence type="ECO:0000256" key="3">
    <source>
        <dbReference type="ARBA" id="ARBA00022837"/>
    </source>
</evidence>
<reference evidence="7 8" key="1">
    <citation type="submission" date="2017-04" db="EMBL/GenBank/DDBJ databases">
        <authorList>
            <person name="Afonso C.L."/>
            <person name="Miller P.J."/>
            <person name="Scott M.A."/>
            <person name="Spackman E."/>
            <person name="Goraichik I."/>
            <person name="Dimitrov K.M."/>
            <person name="Suarez D.L."/>
            <person name="Swayne D.E."/>
        </authorList>
    </citation>
    <scope>NUCLEOTIDE SEQUENCE [LARGE SCALE GENOMIC DNA]</scope>
    <source>
        <strain evidence="7 8">DSM 19625</strain>
    </source>
</reference>
<dbReference type="SUPFAM" id="SSF48208">
    <property type="entry name" value="Six-hairpin glycosidases"/>
    <property type="match status" value="1"/>
</dbReference>
<dbReference type="Pfam" id="PF17678">
    <property type="entry name" value="Glyco_hydro_92N"/>
    <property type="match status" value="1"/>
</dbReference>
<proteinExistence type="predicted"/>
<dbReference type="GO" id="GO:0030246">
    <property type="term" value="F:carbohydrate binding"/>
    <property type="evidence" value="ECO:0007669"/>
    <property type="project" value="InterPro"/>
</dbReference>
<dbReference type="Gene3D" id="3.30.2080.10">
    <property type="entry name" value="GH92 mannosidase domain"/>
    <property type="match status" value="1"/>
</dbReference>
<keyword evidence="3" id="KW-0106">Calcium</keyword>
<dbReference type="Pfam" id="PF07971">
    <property type="entry name" value="Glyco_hydro_92"/>
    <property type="match status" value="1"/>
</dbReference>
<dbReference type="STRING" id="475255.SAMN04488101_10317"/>
<keyword evidence="8" id="KW-1185">Reference proteome</keyword>
<dbReference type="SUPFAM" id="SSF49785">
    <property type="entry name" value="Galactose-binding domain-like"/>
    <property type="match status" value="1"/>
</dbReference>
<comment type="cofactor">
    <cofactor evidence="1">
        <name>Ca(2+)</name>
        <dbReference type="ChEBI" id="CHEBI:29108"/>
    </cofactor>
</comment>
<dbReference type="Gene3D" id="1.20.1610.10">
    <property type="entry name" value="alpha-1,2-mannosidases domains"/>
    <property type="match status" value="1"/>
</dbReference>
<dbReference type="GO" id="GO:0006516">
    <property type="term" value="P:glycoprotein catabolic process"/>
    <property type="evidence" value="ECO:0007669"/>
    <property type="project" value="TreeGrafter"/>
</dbReference>
<dbReference type="InterPro" id="IPR008928">
    <property type="entry name" value="6-hairpin_glycosidase_sf"/>
</dbReference>
<comment type="subunit">
    <text evidence="2">Monomer.</text>
</comment>
<evidence type="ECO:0000256" key="1">
    <source>
        <dbReference type="ARBA" id="ARBA00001913"/>
    </source>
</evidence>
<dbReference type="GO" id="GO:0005829">
    <property type="term" value="C:cytosol"/>
    <property type="evidence" value="ECO:0007669"/>
    <property type="project" value="TreeGrafter"/>
</dbReference>
<name>A0A1W2C1F5_9SPHI</name>
<evidence type="ECO:0000259" key="6">
    <source>
        <dbReference type="Pfam" id="PF17678"/>
    </source>
</evidence>
<dbReference type="OrthoDB" id="9758101at2"/>
<dbReference type="InterPro" id="IPR005887">
    <property type="entry name" value="GH92_a_mannosidase_put"/>
</dbReference>
<dbReference type="PANTHER" id="PTHR12143">
    <property type="entry name" value="PEPTIDE N-GLYCANASE PNGASE -RELATED"/>
    <property type="match status" value="1"/>
</dbReference>